<dbReference type="Gene3D" id="1.10.1130.10">
    <property type="entry name" value="Flavocytochrome C3, Chain A"/>
    <property type="match status" value="1"/>
</dbReference>
<comment type="caution">
    <text evidence="4">The sequence shown here is derived from an EMBL/GenBank/DDBJ whole genome shotgun (WGS) entry which is preliminary data.</text>
</comment>
<feature type="region of interest" description="Disordered" evidence="1">
    <location>
        <begin position="129"/>
        <end position="149"/>
    </location>
</feature>
<dbReference type="SUPFAM" id="SSF56300">
    <property type="entry name" value="Metallo-dependent phosphatases"/>
    <property type="match status" value="1"/>
</dbReference>
<evidence type="ECO:0000256" key="1">
    <source>
        <dbReference type="SAM" id="MobiDB-lite"/>
    </source>
</evidence>
<dbReference type="AlphaFoldDB" id="A0A5B1CRR7"/>
<dbReference type="Proteomes" id="UP000322699">
    <property type="component" value="Unassembled WGS sequence"/>
</dbReference>
<sequence>MSLESLPTHQTTASIVKRHLALAAVSAITTLAWVAIAAAVFALTSCLVGCVPADSLPVSEPGDEQFSVKMPGVASGNSVIAEGEMSSEIAAPQLAKSTKTDASTVAVRLNLVSQPADTETSIENSIETATETASDVEVIPTPKGKPESDAAIREAKLARALEMERKASEPKPPSIKAPSIKADLLAGAEPETYKTWDMPTLTLVFTGNQHGYIEPCGCTGLERQKGGVARRFSFLETLKQKGWTLVPMDVGNQVRRFGQQATIKLQQSARALTEMNYQAVGFGPEDIRLGVGDLLAVAASDSPEDALYVSANVVLFDPEMLPQTKVVEKNGIKVGVTSILDPEKLTVDPGAEVIISDMVPSAQAAIKALSAKSPDFKVLMFYGKEESAEKLVREVPGFDLVVVAGGYGEPTYQPAAINDSETKMILTGAKGMYAGLIGLYAKPAAEPDANASAAKPTMKYARVALTHEFADAPEMRGLMKDYQDQLESIGLDGLGLMPPIPHSSGNKFVGTATCGKCHTEALEVWEGTSHAYATDSIVEPPEERGDVPRHFDPECISCHVTGWNPQEYYPYESGYTSLEESTHLLGNGCENCHGPGAEHSAAEAEGSDASSDLRDQLRAAMRLPMDKAREKCMECHDLDNSIDFHEPDAFEDVYWPQVEHYGLE</sequence>
<gene>
    <name evidence="4" type="primary">pcrC_2</name>
    <name evidence="4" type="ORF">LF1_49040</name>
</gene>
<dbReference type="InterPro" id="IPR023155">
    <property type="entry name" value="Cyt_c-552/4"/>
</dbReference>
<dbReference type="InterPro" id="IPR029052">
    <property type="entry name" value="Metallo-depent_PP-like"/>
</dbReference>
<dbReference type="RefSeq" id="WP_084422375.1">
    <property type="nucleotide sequence ID" value="NZ_LWSK01000011.1"/>
</dbReference>
<dbReference type="EMBL" id="VRLW01000001">
    <property type="protein sequence ID" value="KAA1262340.1"/>
    <property type="molecule type" value="Genomic_DNA"/>
</dbReference>
<protein>
    <submittedName>
        <fullName evidence="4">Perchlorate reductase subunit gamma</fullName>
    </submittedName>
</protein>
<name>A0A5B1CRR7_9BACT</name>
<evidence type="ECO:0000256" key="2">
    <source>
        <dbReference type="SAM" id="Phobius"/>
    </source>
</evidence>
<accession>A0A5B1CRR7</accession>
<keyword evidence="2" id="KW-0812">Transmembrane</keyword>
<organism evidence="4 5">
    <name type="scientific">Rubripirellula obstinata</name>
    <dbReference type="NCBI Taxonomy" id="406547"/>
    <lineage>
        <taxon>Bacteria</taxon>
        <taxon>Pseudomonadati</taxon>
        <taxon>Planctomycetota</taxon>
        <taxon>Planctomycetia</taxon>
        <taxon>Pirellulales</taxon>
        <taxon>Pirellulaceae</taxon>
        <taxon>Rubripirellula</taxon>
    </lineage>
</organism>
<dbReference type="InterPro" id="IPR036280">
    <property type="entry name" value="Multihaem_cyt_sf"/>
</dbReference>
<dbReference type="Pfam" id="PF13435">
    <property type="entry name" value="Cytochrome_C554"/>
    <property type="match status" value="1"/>
</dbReference>
<evidence type="ECO:0000313" key="4">
    <source>
        <dbReference type="EMBL" id="KAA1262340.1"/>
    </source>
</evidence>
<feature type="transmembrane region" description="Helical" evidence="2">
    <location>
        <begin position="20"/>
        <end position="43"/>
    </location>
</feature>
<evidence type="ECO:0000259" key="3">
    <source>
        <dbReference type="Pfam" id="PF13435"/>
    </source>
</evidence>
<dbReference type="Gene3D" id="3.60.21.10">
    <property type="match status" value="1"/>
</dbReference>
<keyword evidence="2" id="KW-1133">Transmembrane helix</keyword>
<keyword evidence="2" id="KW-0472">Membrane</keyword>
<keyword evidence="5" id="KW-1185">Reference proteome</keyword>
<dbReference type="OrthoDB" id="9814800at2"/>
<evidence type="ECO:0000313" key="5">
    <source>
        <dbReference type="Proteomes" id="UP000322699"/>
    </source>
</evidence>
<proteinExistence type="predicted"/>
<dbReference type="SUPFAM" id="SSF48695">
    <property type="entry name" value="Multiheme cytochromes"/>
    <property type="match status" value="1"/>
</dbReference>
<reference evidence="4 5" key="1">
    <citation type="submission" date="2019-08" db="EMBL/GenBank/DDBJ databases">
        <title>Deep-cultivation of Planctomycetes and their phenomic and genomic characterization uncovers novel biology.</title>
        <authorList>
            <person name="Wiegand S."/>
            <person name="Jogler M."/>
            <person name="Boedeker C."/>
            <person name="Pinto D."/>
            <person name="Vollmers J."/>
            <person name="Rivas-Marin E."/>
            <person name="Kohn T."/>
            <person name="Peeters S.H."/>
            <person name="Heuer A."/>
            <person name="Rast P."/>
            <person name="Oberbeckmann S."/>
            <person name="Bunk B."/>
            <person name="Jeske O."/>
            <person name="Meyerdierks A."/>
            <person name="Storesund J.E."/>
            <person name="Kallscheuer N."/>
            <person name="Luecker S."/>
            <person name="Lage O.M."/>
            <person name="Pohl T."/>
            <person name="Merkel B.J."/>
            <person name="Hornburger P."/>
            <person name="Mueller R.-W."/>
            <person name="Bruemmer F."/>
            <person name="Labrenz M."/>
            <person name="Spormann A.M."/>
            <person name="Op Den Camp H."/>
            <person name="Overmann J."/>
            <person name="Amann R."/>
            <person name="Jetten M.S.M."/>
            <person name="Mascher T."/>
            <person name="Medema M.H."/>
            <person name="Devos D.P."/>
            <person name="Kaster A.-K."/>
            <person name="Ovreas L."/>
            <person name="Rohde M."/>
            <person name="Galperin M.Y."/>
            <person name="Jogler C."/>
        </authorList>
    </citation>
    <scope>NUCLEOTIDE SEQUENCE [LARGE SCALE GENOMIC DNA]</scope>
    <source>
        <strain evidence="4 5">LF1</strain>
    </source>
</reference>
<feature type="domain" description="Cytochrome c-552/4" evidence="3">
    <location>
        <begin position="513"/>
        <end position="594"/>
    </location>
</feature>